<feature type="region of interest" description="Disordered" evidence="7">
    <location>
        <begin position="1"/>
        <end position="117"/>
    </location>
</feature>
<evidence type="ECO:0000256" key="5">
    <source>
        <dbReference type="ARBA" id="ARBA00022777"/>
    </source>
</evidence>
<dbReference type="EMBL" id="JAANQT010000016">
    <property type="protein sequence ID" value="KAG1315921.1"/>
    <property type="molecule type" value="Genomic_DNA"/>
</dbReference>
<feature type="compositionally biased region" description="Basic and acidic residues" evidence="7">
    <location>
        <begin position="77"/>
        <end position="89"/>
    </location>
</feature>
<dbReference type="InterPro" id="IPR000719">
    <property type="entry name" value="Prot_kinase_dom"/>
</dbReference>
<feature type="compositionally biased region" description="Basic and acidic residues" evidence="7">
    <location>
        <begin position="104"/>
        <end position="117"/>
    </location>
</feature>
<dbReference type="PROSITE" id="PS00108">
    <property type="entry name" value="PROTEIN_KINASE_ST"/>
    <property type="match status" value="1"/>
</dbReference>
<dbReference type="AlphaFoldDB" id="A0A9P6XKS5"/>
<gene>
    <name evidence="9" type="ORF">G6F64_000279</name>
</gene>
<keyword evidence="5" id="KW-0418">Kinase</keyword>
<evidence type="ECO:0000256" key="6">
    <source>
        <dbReference type="ARBA" id="ARBA00022840"/>
    </source>
</evidence>
<evidence type="ECO:0000313" key="9">
    <source>
        <dbReference type="EMBL" id="KAG1315921.1"/>
    </source>
</evidence>
<feature type="compositionally biased region" description="Polar residues" evidence="7">
    <location>
        <begin position="52"/>
        <end position="76"/>
    </location>
</feature>
<dbReference type="GO" id="GO:0004674">
    <property type="term" value="F:protein serine/threonine kinase activity"/>
    <property type="evidence" value="ECO:0007669"/>
    <property type="project" value="UniProtKB-KW"/>
</dbReference>
<dbReference type="EC" id="2.7.11.1" evidence="1"/>
<dbReference type="SUPFAM" id="SSF56112">
    <property type="entry name" value="Protein kinase-like (PK-like)"/>
    <property type="match status" value="1"/>
</dbReference>
<dbReference type="SMART" id="SM00220">
    <property type="entry name" value="S_TKc"/>
    <property type="match status" value="1"/>
</dbReference>
<reference evidence="9" key="1">
    <citation type="journal article" date="2020" name="Microb. Genom.">
        <title>Genetic diversity of clinical and environmental Mucorales isolates obtained from an investigation of mucormycosis cases among solid organ transplant recipients.</title>
        <authorList>
            <person name="Nguyen M.H."/>
            <person name="Kaul D."/>
            <person name="Muto C."/>
            <person name="Cheng S.J."/>
            <person name="Richter R.A."/>
            <person name="Bruno V.M."/>
            <person name="Liu G."/>
            <person name="Beyhan S."/>
            <person name="Sundermann A.J."/>
            <person name="Mounaud S."/>
            <person name="Pasculle A.W."/>
            <person name="Nierman W.C."/>
            <person name="Driscoll E."/>
            <person name="Cumbie R."/>
            <person name="Clancy C.J."/>
            <person name="Dupont C.L."/>
        </authorList>
    </citation>
    <scope>NUCLEOTIDE SEQUENCE</scope>
    <source>
        <strain evidence="9">GL11</strain>
    </source>
</reference>
<accession>A0A9P6XKS5</accession>
<dbReference type="PANTHER" id="PTHR44167">
    <property type="entry name" value="OVARIAN-SPECIFIC SERINE/THREONINE-PROTEIN KINASE LOK-RELATED"/>
    <property type="match status" value="1"/>
</dbReference>
<name>A0A9P6XKS5_RHIOR</name>
<keyword evidence="3" id="KW-0808">Transferase</keyword>
<proteinExistence type="predicted"/>
<dbReference type="OrthoDB" id="10020333at2759"/>
<dbReference type="InterPro" id="IPR011009">
    <property type="entry name" value="Kinase-like_dom_sf"/>
</dbReference>
<evidence type="ECO:0000256" key="7">
    <source>
        <dbReference type="SAM" id="MobiDB-lite"/>
    </source>
</evidence>
<evidence type="ECO:0000313" key="10">
    <source>
        <dbReference type="Proteomes" id="UP000716291"/>
    </source>
</evidence>
<feature type="domain" description="Protein kinase" evidence="8">
    <location>
        <begin position="138"/>
        <end position="488"/>
    </location>
</feature>
<dbReference type="GO" id="GO:0005524">
    <property type="term" value="F:ATP binding"/>
    <property type="evidence" value="ECO:0007669"/>
    <property type="project" value="UniProtKB-KW"/>
</dbReference>
<dbReference type="Pfam" id="PF00069">
    <property type="entry name" value="Pkinase"/>
    <property type="match status" value="1"/>
</dbReference>
<dbReference type="Gene3D" id="1.10.510.10">
    <property type="entry name" value="Transferase(Phosphotransferase) domain 1"/>
    <property type="match status" value="1"/>
</dbReference>
<evidence type="ECO:0000256" key="2">
    <source>
        <dbReference type="ARBA" id="ARBA00022527"/>
    </source>
</evidence>
<protein>
    <recommendedName>
        <fullName evidence="1">non-specific serine/threonine protein kinase</fullName>
        <ecNumber evidence="1">2.7.11.1</ecNumber>
    </recommendedName>
</protein>
<comment type="caution">
    <text evidence="9">The sequence shown here is derived from an EMBL/GenBank/DDBJ whole genome shotgun (WGS) entry which is preliminary data.</text>
</comment>
<evidence type="ECO:0000256" key="4">
    <source>
        <dbReference type="ARBA" id="ARBA00022741"/>
    </source>
</evidence>
<keyword evidence="4" id="KW-0547">Nucleotide-binding</keyword>
<keyword evidence="10" id="KW-1185">Reference proteome</keyword>
<evidence type="ECO:0000256" key="1">
    <source>
        <dbReference type="ARBA" id="ARBA00012513"/>
    </source>
</evidence>
<dbReference type="GO" id="GO:0005634">
    <property type="term" value="C:nucleus"/>
    <property type="evidence" value="ECO:0007669"/>
    <property type="project" value="TreeGrafter"/>
</dbReference>
<dbReference type="GO" id="GO:0044773">
    <property type="term" value="P:mitotic DNA damage checkpoint signaling"/>
    <property type="evidence" value="ECO:0007669"/>
    <property type="project" value="TreeGrafter"/>
</dbReference>
<dbReference type="InterPro" id="IPR008271">
    <property type="entry name" value="Ser/Thr_kinase_AS"/>
</dbReference>
<organism evidence="9 10">
    <name type="scientific">Rhizopus oryzae</name>
    <name type="common">Mucormycosis agent</name>
    <name type="synonym">Rhizopus arrhizus var. delemar</name>
    <dbReference type="NCBI Taxonomy" id="64495"/>
    <lineage>
        <taxon>Eukaryota</taxon>
        <taxon>Fungi</taxon>
        <taxon>Fungi incertae sedis</taxon>
        <taxon>Mucoromycota</taxon>
        <taxon>Mucoromycotina</taxon>
        <taxon>Mucoromycetes</taxon>
        <taxon>Mucorales</taxon>
        <taxon>Mucorineae</taxon>
        <taxon>Rhizopodaceae</taxon>
        <taxon>Rhizopus</taxon>
    </lineage>
</organism>
<evidence type="ECO:0000259" key="8">
    <source>
        <dbReference type="PROSITE" id="PS50011"/>
    </source>
</evidence>
<dbReference type="PROSITE" id="PS50011">
    <property type="entry name" value="PROTEIN_KINASE_DOM"/>
    <property type="match status" value="1"/>
</dbReference>
<dbReference type="Proteomes" id="UP000716291">
    <property type="component" value="Unassembled WGS sequence"/>
</dbReference>
<keyword evidence="2" id="KW-0723">Serine/threonine-protein kinase</keyword>
<dbReference type="PANTHER" id="PTHR44167:SF23">
    <property type="entry name" value="CDC7 KINASE, ISOFORM A-RELATED"/>
    <property type="match status" value="1"/>
</dbReference>
<sequence>MVFSTATNENSPSSTTTSTRPSVLRTRTNLVNSPIMKLKRKNSDEQLLPPSKRSSTTILSETTKNPNATLGLTDTFNNKENKKEGKEVEENPLVEKQQQQTQESESKKQVVDEKTRRELEKQEIEELKKNLPFLCEYYDIMEKIGRGTFSTVYKALDIRRDLYDNEEWLSKMLSKPYTGEDKAQHLNDMKNLSEFVALKRVYSTSSPQRISNEIHILQELKGTSCISPLITAFRDGDDTFVVMPYIQNDDFNDLYNTMTLLDIKSYLKSLFTALSQLHQLKIIHKDVKPNNFLYNARKRVGYLIDFGLAQREEETKNYEEKPVAIDDVPLIEPVKGFDTKDPRKQVRANRAGTRGYRAPEVLLRVVHQTTAVDIWSAGIIFLSLLTKVFPFFVGYDEADSIVEIANIFGIQELQKMALKYNRVIHTNIPGLPKQKISLKKLCAYYNGDKLKEWPEKDIRNAMNLLESCLQLDPVTRITAQDALNHPFLHFD</sequence>
<evidence type="ECO:0000256" key="3">
    <source>
        <dbReference type="ARBA" id="ARBA00022679"/>
    </source>
</evidence>
<feature type="compositionally biased region" description="Low complexity" evidence="7">
    <location>
        <begin position="1"/>
        <end position="28"/>
    </location>
</feature>
<dbReference type="CDD" id="cd14019">
    <property type="entry name" value="STKc_Cdc7"/>
    <property type="match status" value="1"/>
</dbReference>
<keyword evidence="6" id="KW-0067">ATP-binding</keyword>
<dbReference type="Gene3D" id="3.30.200.20">
    <property type="entry name" value="Phosphorylase Kinase, domain 1"/>
    <property type="match status" value="1"/>
</dbReference>